<organism evidence="2 3">
    <name type="scientific">Dovyalis caffra</name>
    <dbReference type="NCBI Taxonomy" id="77055"/>
    <lineage>
        <taxon>Eukaryota</taxon>
        <taxon>Viridiplantae</taxon>
        <taxon>Streptophyta</taxon>
        <taxon>Embryophyta</taxon>
        <taxon>Tracheophyta</taxon>
        <taxon>Spermatophyta</taxon>
        <taxon>Magnoliopsida</taxon>
        <taxon>eudicotyledons</taxon>
        <taxon>Gunneridae</taxon>
        <taxon>Pentapetalae</taxon>
        <taxon>rosids</taxon>
        <taxon>fabids</taxon>
        <taxon>Malpighiales</taxon>
        <taxon>Salicaceae</taxon>
        <taxon>Flacourtieae</taxon>
        <taxon>Dovyalis</taxon>
    </lineage>
</organism>
<dbReference type="PANTHER" id="PTHR35546">
    <property type="entry name" value="F-BOX PROTEIN INTERACTION DOMAIN PROTEIN-RELATED"/>
    <property type="match status" value="1"/>
</dbReference>
<dbReference type="Proteomes" id="UP001314170">
    <property type="component" value="Unassembled WGS sequence"/>
</dbReference>
<protein>
    <submittedName>
        <fullName evidence="2">Uncharacterized protein</fullName>
    </submittedName>
</protein>
<comment type="caution">
    <text evidence="2">The sequence shown here is derived from an EMBL/GenBank/DDBJ whole genome shotgun (WGS) entry which is preliminary data.</text>
</comment>
<dbReference type="PANTHER" id="PTHR35546:SF25">
    <property type="entry name" value="F-BOX DOMAIN-CONTAINING PROTEIN"/>
    <property type="match status" value="1"/>
</dbReference>
<evidence type="ECO:0000313" key="3">
    <source>
        <dbReference type="Proteomes" id="UP001314170"/>
    </source>
</evidence>
<proteinExistence type="predicted"/>
<keyword evidence="3" id="KW-1185">Reference proteome</keyword>
<dbReference type="AlphaFoldDB" id="A0AAV1QPX1"/>
<accession>A0AAV1QPX1</accession>
<sequence length="349" mass="38863">MEQPATPNVTPSKDNSSSSKGTKKKLPTPQELISHYQSQGLDSQEASIKVIEDLQNVLFRVISSSNRSKKDKMMGEASRKIDTVNTRLAVMDMKLDSKPGYAETFAIGVASASAFRGIETVWPHVVGGIAQIWNAIILGVLEPLSDKYPAEAAGYGMCLVAEIGYKEFGSRRHSFHWLLFDCFSCPLDVLIKLPMRPRLSKLAASLAQEQVWVEDNPSKGIPLLASQYSKLEFITCEGQADTAPEPSLSFIEDDQAVCRQHSCNGLLCSSFRCHEDDRKYYIYKPTTKQYHQVPKPECKIAFGINITYNPTISPHYKIICFCDSIAIKIYDSAVGSWRVSQKSSPSFFP</sequence>
<reference evidence="2 3" key="1">
    <citation type="submission" date="2024-01" db="EMBL/GenBank/DDBJ databases">
        <authorList>
            <person name="Waweru B."/>
        </authorList>
    </citation>
    <scope>NUCLEOTIDE SEQUENCE [LARGE SCALE GENOMIC DNA]</scope>
</reference>
<gene>
    <name evidence="2" type="ORF">DCAF_LOCUS1417</name>
</gene>
<dbReference type="InterPro" id="IPR055290">
    <property type="entry name" value="At3g26010-like"/>
</dbReference>
<name>A0AAV1QPX1_9ROSI</name>
<dbReference type="EMBL" id="CAWUPB010000131">
    <property type="protein sequence ID" value="CAK7323787.1"/>
    <property type="molecule type" value="Genomic_DNA"/>
</dbReference>
<feature type="region of interest" description="Disordered" evidence="1">
    <location>
        <begin position="1"/>
        <end position="31"/>
    </location>
</feature>
<feature type="compositionally biased region" description="Polar residues" evidence="1">
    <location>
        <begin position="1"/>
        <end position="20"/>
    </location>
</feature>
<evidence type="ECO:0000313" key="2">
    <source>
        <dbReference type="EMBL" id="CAK7323787.1"/>
    </source>
</evidence>
<evidence type="ECO:0000256" key="1">
    <source>
        <dbReference type="SAM" id="MobiDB-lite"/>
    </source>
</evidence>